<evidence type="ECO:0000313" key="2">
    <source>
        <dbReference type="EMBL" id="KAK3738908.1"/>
    </source>
</evidence>
<keyword evidence="1" id="KW-0378">Hydrolase</keyword>
<dbReference type="GO" id="GO:0019693">
    <property type="term" value="P:ribose phosphate metabolic process"/>
    <property type="evidence" value="ECO:0007669"/>
    <property type="project" value="TreeGrafter"/>
</dbReference>
<accession>A0AAE1CW22</accession>
<dbReference type="SUPFAM" id="SSF55811">
    <property type="entry name" value="Nudix"/>
    <property type="match status" value="1"/>
</dbReference>
<name>A0AAE1CW22_9GAST</name>
<dbReference type="GO" id="GO:0008768">
    <property type="term" value="F:UDP-sugar diphosphatase activity"/>
    <property type="evidence" value="ECO:0007669"/>
    <property type="project" value="TreeGrafter"/>
</dbReference>
<gene>
    <name evidence="2" type="ORF">RRG08_006476</name>
</gene>
<evidence type="ECO:0000313" key="3">
    <source>
        <dbReference type="Proteomes" id="UP001283361"/>
    </source>
</evidence>
<dbReference type="EMBL" id="JAWDGP010006562">
    <property type="protein sequence ID" value="KAK3738908.1"/>
    <property type="molecule type" value="Genomic_DNA"/>
</dbReference>
<protein>
    <recommendedName>
        <fullName evidence="4">Nudix hydrolase domain-containing protein</fullName>
    </recommendedName>
</protein>
<dbReference type="InterPro" id="IPR015797">
    <property type="entry name" value="NUDIX_hydrolase-like_dom_sf"/>
</dbReference>
<comment type="caution">
    <text evidence="2">The sequence shown here is derived from an EMBL/GenBank/DDBJ whole genome shotgun (WGS) entry which is preliminary data.</text>
</comment>
<evidence type="ECO:0000256" key="1">
    <source>
        <dbReference type="ARBA" id="ARBA00022801"/>
    </source>
</evidence>
<dbReference type="PANTHER" id="PTHR11839">
    <property type="entry name" value="UDP/ADP-SUGAR PYROPHOSPHATASE"/>
    <property type="match status" value="1"/>
</dbReference>
<dbReference type="Gene3D" id="3.90.79.10">
    <property type="entry name" value="Nucleoside Triphosphate Pyrophosphohydrolase"/>
    <property type="match status" value="1"/>
</dbReference>
<evidence type="ECO:0008006" key="4">
    <source>
        <dbReference type="Google" id="ProtNLM"/>
    </source>
</evidence>
<dbReference type="Proteomes" id="UP001283361">
    <property type="component" value="Unassembled WGS sequence"/>
</dbReference>
<dbReference type="GO" id="GO:0006753">
    <property type="term" value="P:nucleoside phosphate metabolic process"/>
    <property type="evidence" value="ECO:0007669"/>
    <property type="project" value="TreeGrafter"/>
</dbReference>
<sequence length="224" mass="25721">MWQTIFRIKQWSAMEDISDVRLRPLIKSNFLVPRQIQYIQNGKRRSWDGISEYDDVEILLFNTSRNVFVFVKQFRPAVYLNRIDAGALEGIEMIDQKQFPGHLGVTIELCAGIVDKGLSLLEIARAEVLEECGYNVPADRFCKITSCRRQLKRPHHSHSQSMATPPVTSKQCLEALQTAMAYILQQADSDRHLQQLSSIKSFVQGSAINKHKQEKVEYLLKGRN</sequence>
<keyword evidence="3" id="KW-1185">Reference proteome</keyword>
<dbReference type="PANTHER" id="PTHR11839:SF15">
    <property type="entry name" value="URIDINE DIPHOSPHATE GLUCOSE PYROPHOSPHATASE NUDT14"/>
    <property type="match status" value="1"/>
</dbReference>
<reference evidence="2" key="1">
    <citation type="journal article" date="2023" name="G3 (Bethesda)">
        <title>A reference genome for the long-term kleptoplast-retaining sea slug Elysia crispata morphotype clarki.</title>
        <authorList>
            <person name="Eastman K.E."/>
            <person name="Pendleton A.L."/>
            <person name="Shaikh M.A."/>
            <person name="Suttiyut T."/>
            <person name="Ogas R."/>
            <person name="Tomko P."/>
            <person name="Gavelis G."/>
            <person name="Widhalm J.R."/>
            <person name="Wisecaver J.H."/>
        </authorList>
    </citation>
    <scope>NUCLEOTIDE SEQUENCE</scope>
    <source>
        <strain evidence="2">ECLA1</strain>
    </source>
</reference>
<dbReference type="AlphaFoldDB" id="A0AAE1CW22"/>
<organism evidence="2 3">
    <name type="scientific">Elysia crispata</name>
    <name type="common">lettuce slug</name>
    <dbReference type="NCBI Taxonomy" id="231223"/>
    <lineage>
        <taxon>Eukaryota</taxon>
        <taxon>Metazoa</taxon>
        <taxon>Spiralia</taxon>
        <taxon>Lophotrochozoa</taxon>
        <taxon>Mollusca</taxon>
        <taxon>Gastropoda</taxon>
        <taxon>Heterobranchia</taxon>
        <taxon>Euthyneura</taxon>
        <taxon>Panpulmonata</taxon>
        <taxon>Sacoglossa</taxon>
        <taxon>Placobranchoidea</taxon>
        <taxon>Plakobranchidae</taxon>
        <taxon>Elysia</taxon>
    </lineage>
</organism>
<proteinExistence type="predicted"/>